<keyword evidence="1" id="KW-0805">Transcription regulation</keyword>
<sequence length="507" mass="50191">MRERAVQRHDRLLSLVRQRGSARVTELADQLGVSPVTVRRDVEALTGKGLLDRVHGAVSWPRQRDRAADGRAPAAEGPVLGLLAPSATYYFADVIRGAHEAAARAGARLVLRISDYRPEEDPARAEGLLSAGAEGLLVAPGWRGPGDPAEYGGWVAELPVPVVLLERSVPPGSPLAGLDQVCSDHGHGVLLALRHLIAQGHTAPLLVARADSPTALAVREGYDAALRALGVPRPRPAIGSVPADLDPAGFERAVRELRAAVASGEATAALVHNDVDAIQMVQRLAELGVRVPRDLALVAYDDEVAALADTPLTAVAPPKREVGRQAAGLLVHRLREPADPVGAPSPRRHVTLLPTLRVRASCGAGGGVGAGPGGSGAGGWGAGGSGASRWGAGGSVASRWGAGGSVASGSGDGGSGPGGSDTGGSSPGGSDTGGSSSGSSDTGGSTPDGSGPGSSSPGSSGPGGSGPGSSPFGPASAGPASADPMGGPTGGPWASADPERGPGGDSA</sequence>
<accession>A0A401W6K8</accession>
<evidence type="ECO:0000256" key="2">
    <source>
        <dbReference type="ARBA" id="ARBA00023125"/>
    </source>
</evidence>
<dbReference type="Proteomes" id="UP000286746">
    <property type="component" value="Unassembled WGS sequence"/>
</dbReference>
<dbReference type="Pfam" id="PF13377">
    <property type="entry name" value="Peripla_BP_3"/>
    <property type="match status" value="1"/>
</dbReference>
<dbReference type="AlphaFoldDB" id="A0A401W6K8"/>
<feature type="domain" description="HTH deoR-type" evidence="5">
    <location>
        <begin position="5"/>
        <end position="60"/>
    </location>
</feature>
<dbReference type="PROSITE" id="PS00894">
    <property type="entry name" value="HTH_DEOR_1"/>
    <property type="match status" value="1"/>
</dbReference>
<name>A0A401W6K8_STREY</name>
<keyword evidence="2" id="KW-0238">DNA-binding</keyword>
<dbReference type="InterPro" id="IPR028082">
    <property type="entry name" value="Peripla_BP_I"/>
</dbReference>
<proteinExistence type="predicted"/>
<feature type="compositionally biased region" description="Basic and acidic residues" evidence="4">
    <location>
        <begin position="497"/>
        <end position="507"/>
    </location>
</feature>
<dbReference type="SUPFAM" id="SSF46785">
    <property type="entry name" value="Winged helix' DNA-binding domain"/>
    <property type="match status" value="1"/>
</dbReference>
<reference evidence="6 7" key="1">
    <citation type="submission" date="2018-11" db="EMBL/GenBank/DDBJ databases">
        <title>Whole genome sequence of Streptomyces paromomycinus NBRC 15454(T).</title>
        <authorList>
            <person name="Komaki H."/>
            <person name="Tamura T."/>
        </authorList>
    </citation>
    <scope>NUCLEOTIDE SEQUENCE [LARGE SCALE GENOMIC DNA]</scope>
    <source>
        <strain evidence="6 7">NBRC 15454</strain>
    </source>
</reference>
<feature type="compositionally biased region" description="Low complexity" evidence="4">
    <location>
        <begin position="468"/>
        <end position="486"/>
    </location>
</feature>
<dbReference type="PANTHER" id="PTHR30146">
    <property type="entry name" value="LACI-RELATED TRANSCRIPTIONAL REPRESSOR"/>
    <property type="match status" value="1"/>
</dbReference>
<keyword evidence="7" id="KW-1185">Reference proteome</keyword>
<dbReference type="SMART" id="SM00420">
    <property type="entry name" value="HTH_DEOR"/>
    <property type="match status" value="1"/>
</dbReference>
<evidence type="ECO:0000259" key="5">
    <source>
        <dbReference type="PROSITE" id="PS51000"/>
    </source>
</evidence>
<evidence type="ECO:0000256" key="3">
    <source>
        <dbReference type="ARBA" id="ARBA00023163"/>
    </source>
</evidence>
<evidence type="ECO:0000313" key="6">
    <source>
        <dbReference type="EMBL" id="GCD44994.1"/>
    </source>
</evidence>
<dbReference type="CDD" id="cd06267">
    <property type="entry name" value="PBP1_LacI_sugar_binding-like"/>
    <property type="match status" value="1"/>
</dbReference>
<dbReference type="InterPro" id="IPR046335">
    <property type="entry name" value="LacI/GalR-like_sensor"/>
</dbReference>
<dbReference type="GO" id="GO:0000976">
    <property type="term" value="F:transcription cis-regulatory region binding"/>
    <property type="evidence" value="ECO:0007669"/>
    <property type="project" value="TreeGrafter"/>
</dbReference>
<dbReference type="InterPro" id="IPR036388">
    <property type="entry name" value="WH-like_DNA-bd_sf"/>
</dbReference>
<dbReference type="GO" id="GO:0003700">
    <property type="term" value="F:DNA-binding transcription factor activity"/>
    <property type="evidence" value="ECO:0007669"/>
    <property type="project" value="InterPro"/>
</dbReference>
<organism evidence="6 7">
    <name type="scientific">Streptomyces paromomycinus</name>
    <name type="common">Streptomyces rimosus subsp. paromomycinus</name>
    <dbReference type="NCBI Taxonomy" id="92743"/>
    <lineage>
        <taxon>Bacteria</taxon>
        <taxon>Bacillati</taxon>
        <taxon>Actinomycetota</taxon>
        <taxon>Actinomycetes</taxon>
        <taxon>Kitasatosporales</taxon>
        <taxon>Streptomycetaceae</taxon>
        <taxon>Streptomyces</taxon>
    </lineage>
</organism>
<protein>
    <submittedName>
        <fullName evidence="6">DeoR family transcriptional regulator</fullName>
    </submittedName>
</protein>
<dbReference type="PANTHER" id="PTHR30146:SF155">
    <property type="entry name" value="ALANINE RACEMASE"/>
    <property type="match status" value="1"/>
</dbReference>
<dbReference type="EMBL" id="BHZD01000001">
    <property type="protein sequence ID" value="GCD44994.1"/>
    <property type="molecule type" value="Genomic_DNA"/>
</dbReference>
<feature type="compositionally biased region" description="Low complexity" evidence="4">
    <location>
        <begin position="437"/>
        <end position="459"/>
    </location>
</feature>
<dbReference type="Gene3D" id="1.10.10.10">
    <property type="entry name" value="Winged helix-like DNA-binding domain superfamily/Winged helix DNA-binding domain"/>
    <property type="match status" value="1"/>
</dbReference>
<comment type="caution">
    <text evidence="6">The sequence shown here is derived from an EMBL/GenBank/DDBJ whole genome shotgun (WGS) entry which is preliminary data.</text>
</comment>
<dbReference type="SUPFAM" id="SSF53822">
    <property type="entry name" value="Periplasmic binding protein-like I"/>
    <property type="match status" value="1"/>
</dbReference>
<dbReference type="InterPro" id="IPR001034">
    <property type="entry name" value="DeoR_HTH"/>
</dbReference>
<feature type="compositionally biased region" description="Gly residues" evidence="4">
    <location>
        <begin position="401"/>
        <end position="436"/>
    </location>
</feature>
<evidence type="ECO:0000313" key="7">
    <source>
        <dbReference type="Proteomes" id="UP000286746"/>
    </source>
</evidence>
<keyword evidence="3" id="KW-0804">Transcription</keyword>
<dbReference type="InterPro" id="IPR018356">
    <property type="entry name" value="Tscrpt_reg_HTH_DeoR_CS"/>
</dbReference>
<dbReference type="Gene3D" id="3.40.50.2300">
    <property type="match status" value="2"/>
</dbReference>
<dbReference type="Pfam" id="PF08220">
    <property type="entry name" value="HTH_DeoR"/>
    <property type="match status" value="1"/>
</dbReference>
<dbReference type="PROSITE" id="PS51000">
    <property type="entry name" value="HTH_DEOR_2"/>
    <property type="match status" value="1"/>
</dbReference>
<evidence type="ECO:0000256" key="4">
    <source>
        <dbReference type="SAM" id="MobiDB-lite"/>
    </source>
</evidence>
<dbReference type="InterPro" id="IPR036390">
    <property type="entry name" value="WH_DNA-bd_sf"/>
</dbReference>
<feature type="region of interest" description="Disordered" evidence="4">
    <location>
        <begin position="393"/>
        <end position="507"/>
    </location>
</feature>
<gene>
    <name evidence="6" type="ORF">GKJPGBOP_04713</name>
</gene>
<dbReference type="PRINTS" id="PR00037">
    <property type="entry name" value="HTHLACR"/>
</dbReference>
<evidence type="ECO:0000256" key="1">
    <source>
        <dbReference type="ARBA" id="ARBA00023015"/>
    </source>
</evidence>